<comment type="caution">
    <text evidence="1">The sequence shown here is derived from an EMBL/GenBank/DDBJ whole genome shotgun (WGS) entry which is preliminary data.</text>
</comment>
<protein>
    <submittedName>
        <fullName evidence="1">Uncharacterized protein</fullName>
    </submittedName>
</protein>
<evidence type="ECO:0000313" key="1">
    <source>
        <dbReference type="EMBL" id="EEG72915.1"/>
    </source>
</evidence>
<dbReference type="HOGENOM" id="CLU_2896099_0_0_9"/>
<reference evidence="1" key="1">
    <citation type="submission" date="2009-02" db="EMBL/GenBank/DDBJ databases">
        <authorList>
            <person name="Fulton L."/>
            <person name="Clifton S."/>
            <person name="Fulton B."/>
            <person name="Xu J."/>
            <person name="Minx P."/>
            <person name="Pepin K.H."/>
            <person name="Johnson M."/>
            <person name="Bhonagiri V."/>
            <person name="Nash W.E."/>
            <person name="Mardis E.R."/>
            <person name="Wilson R.K."/>
        </authorList>
    </citation>
    <scope>NUCLEOTIDE SEQUENCE [LARGE SCALE GENOMIC DNA]</scope>
    <source>
        <strain evidence="1">DSM 15053</strain>
    </source>
</reference>
<keyword evidence="2" id="KW-1185">Reference proteome</keyword>
<dbReference type="STRING" id="553973.CLOHYLEM_06938"/>
<evidence type="ECO:0000313" key="2">
    <source>
        <dbReference type="Proteomes" id="UP000004893"/>
    </source>
</evidence>
<sequence length="62" mass="7272">MRKKLTLFLMLLCLLGARLRGPVLREVLAAYYPDEARKAVRKHSKNPLKRVCSWKKNHLPSR</sequence>
<dbReference type="AlphaFoldDB" id="C0C4C2"/>
<organism evidence="1 2">
    <name type="scientific">[Clostridium] hylemonae DSM 15053</name>
    <dbReference type="NCBI Taxonomy" id="553973"/>
    <lineage>
        <taxon>Bacteria</taxon>
        <taxon>Bacillati</taxon>
        <taxon>Bacillota</taxon>
        <taxon>Clostridia</taxon>
        <taxon>Lachnospirales</taxon>
        <taxon>Lachnospiraceae</taxon>
    </lineage>
</organism>
<dbReference type="EMBL" id="ABYI02000034">
    <property type="protein sequence ID" value="EEG72915.1"/>
    <property type="molecule type" value="Genomic_DNA"/>
</dbReference>
<name>C0C4C2_9FIRM</name>
<dbReference type="Proteomes" id="UP000004893">
    <property type="component" value="Unassembled WGS sequence"/>
</dbReference>
<accession>C0C4C2</accession>
<proteinExistence type="predicted"/>
<gene>
    <name evidence="1" type="ORF">CLOHYLEM_06938</name>
</gene>
<reference evidence="1" key="2">
    <citation type="submission" date="2013-06" db="EMBL/GenBank/DDBJ databases">
        <title>Draft genome sequence of Clostridium hylemonae (DSM 15053).</title>
        <authorList>
            <person name="Sudarsanam P."/>
            <person name="Ley R."/>
            <person name="Guruge J."/>
            <person name="Turnbaugh P.J."/>
            <person name="Mahowald M."/>
            <person name="Liep D."/>
            <person name="Gordon J."/>
        </authorList>
    </citation>
    <scope>NUCLEOTIDE SEQUENCE</scope>
    <source>
        <strain evidence="1">DSM 15053</strain>
    </source>
</reference>